<proteinExistence type="predicted"/>
<name>A0ABD1NB67_9FABA</name>
<accession>A0ABD1NB67</accession>
<dbReference type="AlphaFoldDB" id="A0ABD1NB67"/>
<evidence type="ECO:0000313" key="1">
    <source>
        <dbReference type="EMBL" id="KAL2345188.1"/>
    </source>
</evidence>
<keyword evidence="2" id="KW-1185">Reference proteome</keyword>
<dbReference type="EMBL" id="JBGMDY010000002">
    <property type="protein sequence ID" value="KAL2345188.1"/>
    <property type="molecule type" value="Genomic_DNA"/>
</dbReference>
<evidence type="ECO:0000313" key="2">
    <source>
        <dbReference type="Proteomes" id="UP001603857"/>
    </source>
</evidence>
<sequence length="107" mass="12056">MKTSQSDSRVYEPQVAYPCEPTASTSTTCWNNFDSNIPNLPEQTKGNRCNSSRTAKKKRLIIVKRVYSTRTRGRSGALHSLAHKLGRFKVRTVIVQDIATEETNPKT</sequence>
<organism evidence="1 2">
    <name type="scientific">Flemingia macrophylla</name>
    <dbReference type="NCBI Taxonomy" id="520843"/>
    <lineage>
        <taxon>Eukaryota</taxon>
        <taxon>Viridiplantae</taxon>
        <taxon>Streptophyta</taxon>
        <taxon>Embryophyta</taxon>
        <taxon>Tracheophyta</taxon>
        <taxon>Spermatophyta</taxon>
        <taxon>Magnoliopsida</taxon>
        <taxon>eudicotyledons</taxon>
        <taxon>Gunneridae</taxon>
        <taxon>Pentapetalae</taxon>
        <taxon>rosids</taxon>
        <taxon>fabids</taxon>
        <taxon>Fabales</taxon>
        <taxon>Fabaceae</taxon>
        <taxon>Papilionoideae</taxon>
        <taxon>50 kb inversion clade</taxon>
        <taxon>NPAAA clade</taxon>
        <taxon>indigoferoid/millettioid clade</taxon>
        <taxon>Phaseoleae</taxon>
        <taxon>Flemingia</taxon>
    </lineage>
</organism>
<protein>
    <submittedName>
        <fullName evidence="1">Uncharacterized protein</fullName>
    </submittedName>
</protein>
<dbReference type="Proteomes" id="UP001603857">
    <property type="component" value="Unassembled WGS sequence"/>
</dbReference>
<gene>
    <name evidence="1" type="ORF">Fmac_006473</name>
</gene>
<reference evidence="1 2" key="1">
    <citation type="submission" date="2024-08" db="EMBL/GenBank/DDBJ databases">
        <title>Insights into the chromosomal genome structure of Flemingia macrophylla.</title>
        <authorList>
            <person name="Ding Y."/>
            <person name="Zhao Y."/>
            <person name="Bi W."/>
            <person name="Wu M."/>
            <person name="Zhao G."/>
            <person name="Gong Y."/>
            <person name="Li W."/>
            <person name="Zhang P."/>
        </authorList>
    </citation>
    <scope>NUCLEOTIDE SEQUENCE [LARGE SCALE GENOMIC DNA]</scope>
    <source>
        <strain evidence="1">DYQJB</strain>
        <tissue evidence="1">Leaf</tissue>
    </source>
</reference>
<comment type="caution">
    <text evidence="1">The sequence shown here is derived from an EMBL/GenBank/DDBJ whole genome shotgun (WGS) entry which is preliminary data.</text>
</comment>